<sequence>MGGSENRNTADTTGVKRGAGRMRGCFSVKRPSLGHEKSRTKDPLGNVDIGFPERQEAILFEMTGYRPFDPEKPQQCHVPLLEFACYFGTVAVSFCRGGLSAVVTCRLSLIVAKNGLMTSWNIAPQILVQPNYRRVSDAFEHEIETEEPHWWKSQLPVYDRLLKAQPLYNTQEKVEPRMSYYRKKGFLPKRGGMLADFR</sequence>
<evidence type="ECO:0000313" key="1">
    <source>
        <dbReference type="EMBL" id="GAA54820.1"/>
    </source>
</evidence>
<proteinExistence type="predicted"/>
<gene>
    <name evidence="1" type="ORF">CLF_105553</name>
</gene>
<dbReference type="Proteomes" id="UP000008909">
    <property type="component" value="Unassembled WGS sequence"/>
</dbReference>
<reference key="2">
    <citation type="submission" date="2011-10" db="EMBL/GenBank/DDBJ databases">
        <title>The genome and transcriptome sequence of Clonorchis sinensis provide insights into the carcinogenic liver fluke.</title>
        <authorList>
            <person name="Wang X."/>
            <person name="Huang Y."/>
            <person name="Chen W."/>
            <person name="Liu H."/>
            <person name="Guo L."/>
            <person name="Chen Y."/>
            <person name="Luo F."/>
            <person name="Zhou W."/>
            <person name="Sun J."/>
            <person name="Mao Q."/>
            <person name="Liang P."/>
            <person name="Zhou C."/>
            <person name="Tian Y."/>
            <person name="Men J."/>
            <person name="Lv X."/>
            <person name="Huang L."/>
            <person name="Zhou J."/>
            <person name="Hu Y."/>
            <person name="Li R."/>
            <person name="Zhang F."/>
            <person name="Lei H."/>
            <person name="Li X."/>
            <person name="Hu X."/>
            <person name="Liang C."/>
            <person name="Xu J."/>
            <person name="Wu Z."/>
            <person name="Yu X."/>
        </authorList>
    </citation>
    <scope>NUCLEOTIDE SEQUENCE</scope>
    <source>
        <strain>Henan</strain>
    </source>
</reference>
<protein>
    <submittedName>
        <fullName evidence="1">Uncharacterized protein</fullName>
    </submittedName>
</protein>
<organism evidence="1 2">
    <name type="scientific">Clonorchis sinensis</name>
    <name type="common">Chinese liver fluke</name>
    <dbReference type="NCBI Taxonomy" id="79923"/>
    <lineage>
        <taxon>Eukaryota</taxon>
        <taxon>Metazoa</taxon>
        <taxon>Spiralia</taxon>
        <taxon>Lophotrochozoa</taxon>
        <taxon>Platyhelminthes</taxon>
        <taxon>Trematoda</taxon>
        <taxon>Digenea</taxon>
        <taxon>Opisthorchiida</taxon>
        <taxon>Opisthorchiata</taxon>
        <taxon>Opisthorchiidae</taxon>
        <taxon>Clonorchis</taxon>
    </lineage>
</organism>
<keyword evidence="2" id="KW-1185">Reference proteome</keyword>
<name>G7YPD9_CLOSI</name>
<accession>G7YPD9</accession>
<dbReference type="EMBL" id="DF143927">
    <property type="protein sequence ID" value="GAA54820.1"/>
    <property type="molecule type" value="Genomic_DNA"/>
</dbReference>
<reference evidence="1" key="1">
    <citation type="journal article" date="2011" name="Genome Biol.">
        <title>The draft genome of the carcinogenic human liver fluke Clonorchis sinensis.</title>
        <authorList>
            <person name="Wang X."/>
            <person name="Chen W."/>
            <person name="Huang Y."/>
            <person name="Sun J."/>
            <person name="Men J."/>
            <person name="Liu H."/>
            <person name="Luo F."/>
            <person name="Guo L."/>
            <person name="Lv X."/>
            <person name="Deng C."/>
            <person name="Zhou C."/>
            <person name="Fan Y."/>
            <person name="Li X."/>
            <person name="Huang L."/>
            <person name="Hu Y."/>
            <person name="Liang C."/>
            <person name="Hu X."/>
            <person name="Xu J."/>
            <person name="Yu X."/>
        </authorList>
    </citation>
    <scope>NUCLEOTIDE SEQUENCE [LARGE SCALE GENOMIC DNA]</scope>
    <source>
        <strain evidence="1">Henan</strain>
    </source>
</reference>
<dbReference type="AlphaFoldDB" id="G7YPD9"/>
<evidence type="ECO:0000313" key="2">
    <source>
        <dbReference type="Proteomes" id="UP000008909"/>
    </source>
</evidence>